<name>A0A2T0PVB0_9ACTN</name>
<sequence length="557" mass="59313">MRIAVVPTWDGGGVLRPLAPHGTPLGPPEPVADLAAAVAERERAGVDRWVWADADDVYPPLLAAGVRVERCHDVALVEALLLGHERRFGEPRSLGAAWARLHGRPVPKDVGLPATHGADEPATLFLPDRSTLPPGTDRLDALVEVHADQLRRIAAAGRPGRFALLCAVESAGALVAAEMTRTGLPWRPDVHDQVLTGLLGPRPSGGRRPDRLEELAGRISAALGRQVNPDSPAQLRAAFGAAGHPVESTRSWVLKQVDHPAVAPLLEYKELARVHAAHGWNWLDAWVRGGRFRPDYVVGGVVSGRWATRGGGALQIPRPLRRAVVADPGWRLVVADAGQLEPRVLAAVSGDRGLAEAARADDLYTVLGGAFGGDRQRAKIGLLAAMYGQTGGDAAQVLPVMRSRFPDAMAYVDSAARTGEDGGVVRSWLGRTSPPGDAWEPSGSDPAADDGARRQGRAARGRFTRNFVVQATAAEWALVLLAALRRGLSALPSDDGRPELVFYQHDEVIVHCPAVRAPDVVAALRAAEAEARRLLFGDTPVRFPLEAAVVDCYADAK</sequence>
<dbReference type="SMART" id="SM00482">
    <property type="entry name" value="POLAc"/>
    <property type="match status" value="1"/>
</dbReference>
<gene>
    <name evidence="6" type="ORF">CLV72_10983</name>
</gene>
<keyword evidence="7" id="KW-1185">Reference proteome</keyword>
<dbReference type="PANTHER" id="PTHR10133">
    <property type="entry name" value="DNA POLYMERASE I"/>
    <property type="match status" value="1"/>
</dbReference>
<dbReference type="CDD" id="cd06444">
    <property type="entry name" value="DNA_pol_A"/>
    <property type="match status" value="1"/>
</dbReference>
<dbReference type="Pfam" id="PF00476">
    <property type="entry name" value="DNA_pol_A"/>
    <property type="match status" value="1"/>
</dbReference>
<feature type="domain" description="DNA-directed DNA polymerase family A palm" evidence="5">
    <location>
        <begin position="317"/>
        <end position="516"/>
    </location>
</feature>
<dbReference type="EC" id="2.7.7.7" evidence="1"/>
<comment type="catalytic activity">
    <reaction evidence="3">
        <text>DNA(n) + a 2'-deoxyribonucleoside 5'-triphosphate = DNA(n+1) + diphosphate</text>
        <dbReference type="Rhea" id="RHEA:22508"/>
        <dbReference type="Rhea" id="RHEA-COMP:17339"/>
        <dbReference type="Rhea" id="RHEA-COMP:17340"/>
        <dbReference type="ChEBI" id="CHEBI:33019"/>
        <dbReference type="ChEBI" id="CHEBI:61560"/>
        <dbReference type="ChEBI" id="CHEBI:173112"/>
        <dbReference type="EC" id="2.7.7.7"/>
    </reaction>
</comment>
<dbReference type="InterPro" id="IPR002298">
    <property type="entry name" value="DNA_polymerase_A"/>
</dbReference>
<dbReference type="SUPFAM" id="SSF56672">
    <property type="entry name" value="DNA/RNA polymerases"/>
    <property type="match status" value="1"/>
</dbReference>
<dbReference type="PANTHER" id="PTHR10133:SF27">
    <property type="entry name" value="DNA POLYMERASE NU"/>
    <property type="match status" value="1"/>
</dbReference>
<dbReference type="EMBL" id="PVZC01000009">
    <property type="protein sequence ID" value="PRX95475.1"/>
    <property type="molecule type" value="Genomic_DNA"/>
</dbReference>
<evidence type="ECO:0000313" key="6">
    <source>
        <dbReference type="EMBL" id="PRX95475.1"/>
    </source>
</evidence>
<organism evidence="6 7">
    <name type="scientific">Allonocardiopsis opalescens</name>
    <dbReference type="NCBI Taxonomy" id="1144618"/>
    <lineage>
        <taxon>Bacteria</taxon>
        <taxon>Bacillati</taxon>
        <taxon>Actinomycetota</taxon>
        <taxon>Actinomycetes</taxon>
        <taxon>Streptosporangiales</taxon>
        <taxon>Allonocardiopsis</taxon>
    </lineage>
</organism>
<comment type="caution">
    <text evidence="6">The sequence shown here is derived from an EMBL/GenBank/DDBJ whole genome shotgun (WGS) entry which is preliminary data.</text>
</comment>
<dbReference type="NCBIfam" id="NF011538">
    <property type="entry name" value="PRK14975.1-1"/>
    <property type="match status" value="1"/>
</dbReference>
<dbReference type="InterPro" id="IPR043502">
    <property type="entry name" value="DNA/RNA_pol_sf"/>
</dbReference>
<dbReference type="Proteomes" id="UP000237846">
    <property type="component" value="Unassembled WGS sequence"/>
</dbReference>
<evidence type="ECO:0000256" key="4">
    <source>
        <dbReference type="SAM" id="MobiDB-lite"/>
    </source>
</evidence>
<dbReference type="RefSeq" id="WP_106251570.1">
    <property type="nucleotide sequence ID" value="NZ_PVZC01000009.1"/>
</dbReference>
<evidence type="ECO:0000256" key="2">
    <source>
        <dbReference type="ARBA" id="ARBA00022705"/>
    </source>
</evidence>
<evidence type="ECO:0000256" key="1">
    <source>
        <dbReference type="ARBA" id="ARBA00012417"/>
    </source>
</evidence>
<feature type="region of interest" description="Disordered" evidence="4">
    <location>
        <begin position="424"/>
        <end position="456"/>
    </location>
</feature>
<dbReference type="Gene3D" id="1.20.1060.10">
    <property type="entry name" value="Taq DNA Polymerase, Chain T, domain 4"/>
    <property type="match status" value="1"/>
</dbReference>
<accession>A0A2T0PVB0</accession>
<dbReference type="Gene3D" id="1.10.150.20">
    <property type="entry name" value="5' to 3' exonuclease, C-terminal subdomain"/>
    <property type="match status" value="1"/>
</dbReference>
<dbReference type="AlphaFoldDB" id="A0A2T0PVB0"/>
<dbReference type="GO" id="GO:0006302">
    <property type="term" value="P:double-strand break repair"/>
    <property type="evidence" value="ECO:0007669"/>
    <property type="project" value="TreeGrafter"/>
</dbReference>
<reference evidence="6 7" key="1">
    <citation type="submission" date="2018-03" db="EMBL/GenBank/DDBJ databases">
        <title>Genomic Encyclopedia of Archaeal and Bacterial Type Strains, Phase II (KMG-II): from individual species to whole genera.</title>
        <authorList>
            <person name="Goeker M."/>
        </authorList>
    </citation>
    <scope>NUCLEOTIDE SEQUENCE [LARGE SCALE GENOMIC DNA]</scope>
    <source>
        <strain evidence="6 7">DSM 45601</strain>
    </source>
</reference>
<dbReference type="GO" id="GO:0003677">
    <property type="term" value="F:DNA binding"/>
    <property type="evidence" value="ECO:0007669"/>
    <property type="project" value="InterPro"/>
</dbReference>
<dbReference type="GO" id="GO:0006261">
    <property type="term" value="P:DNA-templated DNA replication"/>
    <property type="evidence" value="ECO:0007669"/>
    <property type="project" value="InterPro"/>
</dbReference>
<proteinExistence type="predicted"/>
<dbReference type="OrthoDB" id="4414061at2"/>
<evidence type="ECO:0000313" key="7">
    <source>
        <dbReference type="Proteomes" id="UP000237846"/>
    </source>
</evidence>
<keyword evidence="2" id="KW-0235">DNA replication</keyword>
<protein>
    <recommendedName>
        <fullName evidence="1">DNA-directed DNA polymerase</fullName>
        <ecNumber evidence="1">2.7.7.7</ecNumber>
    </recommendedName>
</protein>
<dbReference type="InterPro" id="IPR001098">
    <property type="entry name" value="DNA-dir_DNA_pol_A_palm_dom"/>
</dbReference>
<dbReference type="Gene3D" id="3.30.70.370">
    <property type="match status" value="1"/>
</dbReference>
<dbReference type="GO" id="GO:0003887">
    <property type="term" value="F:DNA-directed DNA polymerase activity"/>
    <property type="evidence" value="ECO:0007669"/>
    <property type="project" value="UniProtKB-EC"/>
</dbReference>
<evidence type="ECO:0000256" key="3">
    <source>
        <dbReference type="ARBA" id="ARBA00049244"/>
    </source>
</evidence>
<evidence type="ECO:0000259" key="5">
    <source>
        <dbReference type="SMART" id="SM00482"/>
    </source>
</evidence>